<dbReference type="NCBIfam" id="TIGR00020">
    <property type="entry name" value="prfB"/>
    <property type="match status" value="1"/>
</dbReference>
<dbReference type="AlphaFoldDB" id="A0A4P6M9Z9"/>
<sequence>MEKYEINQILQNLHQNLQDLKQALDFKKTNQTIEKLNCAMQKEDFWQDPQKAVIISQQFNDLQDKKTTLETLEQNYLDLETLFNLNESPNETSALLEEELKNLTKAVFDFKIKFFLNQPYDINNAILLLHPGAGGTESQDWCEMLFRMYQKYAQKKNFKTEILDYQPGEGAGIKSATLLIKGTYAYGYLKAEKGVHRLVRISPFDANSKRHTSFVACDVLPEINEEIKINLKTEDLKIDVFRSSGAGGQHVNTTDSAVRITHLPTGLVVGCQNERSQIKNKEKALQMLKTKLFQLASKQQKEENAKKFQSDQKENGWGSQIRSYVFHPYKMVKDHRTNQEIFQLEQVMDGNIDAFINGYLTKIPISSPHE</sequence>
<dbReference type="InterPro" id="IPR045853">
    <property type="entry name" value="Pep_chain_release_fac_I_sf"/>
</dbReference>
<keyword evidence="3 5" id="KW-0488">Methylation</keyword>
<evidence type="ECO:0000313" key="10">
    <source>
        <dbReference type="Proteomes" id="UP000289726"/>
    </source>
</evidence>
<dbReference type="GO" id="GO:0016149">
    <property type="term" value="F:translation release factor activity, codon specific"/>
    <property type="evidence" value="ECO:0007669"/>
    <property type="project" value="UniProtKB-UniRule"/>
</dbReference>
<comment type="similarity">
    <text evidence="2 5">Belongs to the prokaryotic/mitochondrial release factor family.</text>
</comment>
<feature type="modified residue" description="N5-methylglutamine" evidence="5">
    <location>
        <position position="249"/>
    </location>
</feature>
<dbReference type="PROSITE" id="PS00745">
    <property type="entry name" value="RF_PROK_I"/>
    <property type="match status" value="1"/>
</dbReference>
<feature type="domain" description="Prokaryotic-type class I peptide chain release factors" evidence="8">
    <location>
        <begin position="242"/>
        <end position="258"/>
    </location>
</feature>
<evidence type="ECO:0000256" key="4">
    <source>
        <dbReference type="ARBA" id="ARBA00022917"/>
    </source>
</evidence>
<keyword evidence="5" id="KW-0963">Cytoplasm</keyword>
<dbReference type="InterPro" id="IPR005139">
    <property type="entry name" value="PCRF"/>
</dbReference>
<accession>A0A4P6M9Z9</accession>
<evidence type="ECO:0000256" key="1">
    <source>
        <dbReference type="ARBA" id="ARBA00002613"/>
    </source>
</evidence>
<protein>
    <recommendedName>
        <fullName evidence="5 6">Peptide chain release factor 2</fullName>
        <shortName evidence="5">RF-2</shortName>
    </recommendedName>
</protein>
<evidence type="ECO:0000259" key="8">
    <source>
        <dbReference type="PROSITE" id="PS00745"/>
    </source>
</evidence>
<dbReference type="PANTHER" id="PTHR43116:SF3">
    <property type="entry name" value="CLASS I PEPTIDE CHAIN RELEASE FACTOR"/>
    <property type="match status" value="1"/>
</dbReference>
<keyword evidence="4 5" id="KW-0648">Protein biosynthesis</keyword>
<proteinExistence type="inferred from homology"/>
<dbReference type="Pfam" id="PF03462">
    <property type="entry name" value="PCRF"/>
    <property type="match status" value="1"/>
</dbReference>
<dbReference type="EMBL" id="CP035949">
    <property type="protein sequence ID" value="QBF23817.1"/>
    <property type="molecule type" value="Genomic_DNA"/>
</dbReference>
<name>A0A4P6M9Z9_9MOLU</name>
<feature type="coiled-coil region" evidence="7">
    <location>
        <begin position="55"/>
        <end position="82"/>
    </location>
</feature>
<evidence type="ECO:0000313" key="9">
    <source>
        <dbReference type="EMBL" id="QBF23817.1"/>
    </source>
</evidence>
<dbReference type="SMART" id="SM00937">
    <property type="entry name" value="PCRF"/>
    <property type="match status" value="1"/>
</dbReference>
<dbReference type="Gene3D" id="3.30.160.20">
    <property type="match status" value="1"/>
</dbReference>
<organism evidence="9 10">
    <name type="scientific">'Catharanthus roseus' aster yellows phytoplasma</name>
    <dbReference type="NCBI Taxonomy" id="1193712"/>
    <lineage>
        <taxon>Bacteria</taxon>
        <taxon>Bacillati</taxon>
        <taxon>Mycoplasmatota</taxon>
        <taxon>Mollicutes</taxon>
        <taxon>Acholeplasmatales</taxon>
        <taxon>Acholeplasmataceae</taxon>
        <taxon>Candidatus Phytoplasma</taxon>
        <taxon>16SrI (Aster yellows group)</taxon>
    </lineage>
</organism>
<dbReference type="PANTHER" id="PTHR43116">
    <property type="entry name" value="PEPTIDE CHAIN RELEASE FACTOR 2"/>
    <property type="match status" value="1"/>
</dbReference>
<dbReference type="SUPFAM" id="SSF75620">
    <property type="entry name" value="Release factor"/>
    <property type="match status" value="1"/>
</dbReference>
<dbReference type="Proteomes" id="UP000289726">
    <property type="component" value="Chromosome"/>
</dbReference>
<dbReference type="Gene3D" id="3.30.70.1660">
    <property type="match status" value="1"/>
</dbReference>
<dbReference type="InterPro" id="IPR004374">
    <property type="entry name" value="PrfB"/>
</dbReference>
<evidence type="ECO:0000256" key="3">
    <source>
        <dbReference type="ARBA" id="ARBA00022481"/>
    </source>
</evidence>
<dbReference type="HAMAP" id="MF_00094">
    <property type="entry name" value="Rel_fac_2"/>
    <property type="match status" value="1"/>
</dbReference>
<comment type="PTM">
    <text evidence="5">Methylated by PrmC. Methylation increases the termination efficiency of RF2.</text>
</comment>
<dbReference type="RefSeq" id="WP_130427591.1">
    <property type="nucleotide sequence ID" value="NZ_CP035949.1"/>
</dbReference>
<comment type="subcellular location">
    <subcellularLocation>
        <location evidence="5">Cytoplasm</location>
    </subcellularLocation>
</comment>
<dbReference type="GO" id="GO:0005737">
    <property type="term" value="C:cytoplasm"/>
    <property type="evidence" value="ECO:0007669"/>
    <property type="project" value="UniProtKB-SubCell"/>
</dbReference>
<reference evidence="9 10" key="1">
    <citation type="submission" date="2019-02" db="EMBL/GenBank/DDBJ databases">
        <title>Draft Genome Sequence of Maize Bushy Stunt-like Phytoplasma group 16SrI-B (Aster yellows) in South Africa.</title>
        <authorList>
            <person name="Coetzee B."/>
            <person name="Douglas-Smit N."/>
            <person name="Maree H.J."/>
            <person name="Burger J.T."/>
            <person name="Kruger K."/>
            <person name="Pietersen G."/>
        </authorList>
    </citation>
    <scope>NUCLEOTIDE SEQUENCE [LARGE SCALE GENOMIC DNA]</scope>
    <source>
        <strain evidence="9 10">De Villa</strain>
    </source>
</reference>
<dbReference type="FunFam" id="3.30.160.20:FF:000004">
    <property type="entry name" value="Peptide chain release factor 1"/>
    <property type="match status" value="1"/>
</dbReference>
<dbReference type="InterPro" id="IPR000352">
    <property type="entry name" value="Pep_chain_release_fac_I"/>
</dbReference>
<dbReference type="Pfam" id="PF00472">
    <property type="entry name" value="RF-1"/>
    <property type="match status" value="1"/>
</dbReference>
<evidence type="ECO:0000256" key="7">
    <source>
        <dbReference type="SAM" id="Coils"/>
    </source>
</evidence>
<dbReference type="Gene3D" id="1.20.58.410">
    <property type="entry name" value="Release factor"/>
    <property type="match status" value="1"/>
</dbReference>
<gene>
    <name evidence="5 9" type="primary">prfB</name>
    <name evidence="9" type="ORF">EXT02_01225</name>
</gene>
<keyword evidence="10" id="KW-1185">Reference proteome</keyword>
<evidence type="ECO:0000256" key="2">
    <source>
        <dbReference type="ARBA" id="ARBA00010835"/>
    </source>
</evidence>
<feature type="coiled-coil region" evidence="7">
    <location>
        <begin position="3"/>
        <end position="30"/>
    </location>
</feature>
<comment type="function">
    <text evidence="1 5">Peptide chain release factor 2 directs the termination of translation in response to the peptide chain termination codons UGA and UAA.</text>
</comment>
<keyword evidence="7" id="KW-0175">Coiled coil</keyword>
<evidence type="ECO:0000256" key="5">
    <source>
        <dbReference type="HAMAP-Rule" id="MF_00094"/>
    </source>
</evidence>
<evidence type="ECO:0000256" key="6">
    <source>
        <dbReference type="NCBIfam" id="TIGR00020"/>
    </source>
</evidence>